<dbReference type="SUPFAM" id="SSF101152">
    <property type="entry name" value="Mob1/phocein"/>
    <property type="match status" value="1"/>
</dbReference>
<feature type="region of interest" description="Disordered" evidence="2">
    <location>
        <begin position="20"/>
        <end position="43"/>
    </location>
</feature>
<name>A0A7R8XBY8_9CRUS</name>
<accession>A0A7R8XBY8</accession>
<dbReference type="EMBL" id="CAJPEV010001473">
    <property type="protein sequence ID" value="CAG0892858.1"/>
    <property type="molecule type" value="Genomic_DNA"/>
</dbReference>
<dbReference type="EMBL" id="LR900990">
    <property type="protein sequence ID" value="CAD7247499.1"/>
    <property type="molecule type" value="Genomic_DNA"/>
</dbReference>
<feature type="binding site" evidence="1">
    <location>
        <position position="107"/>
    </location>
    <ligand>
        <name>Zn(2+)</name>
        <dbReference type="ChEBI" id="CHEBI:29105"/>
    </ligand>
</feature>
<proteinExistence type="predicted"/>
<dbReference type="SMART" id="SM01388">
    <property type="entry name" value="Mob1_phocein"/>
    <property type="match status" value="1"/>
</dbReference>
<keyword evidence="1" id="KW-0479">Metal-binding</keyword>
<feature type="binding site" evidence="1">
    <location>
        <position position="187"/>
    </location>
    <ligand>
        <name>Zn(2+)</name>
        <dbReference type="ChEBI" id="CHEBI:29105"/>
    </ligand>
</feature>
<evidence type="ECO:0000313" key="3">
    <source>
        <dbReference type="EMBL" id="CAD7247499.1"/>
    </source>
</evidence>
<dbReference type="Proteomes" id="UP000677054">
    <property type="component" value="Unassembled WGS sequence"/>
</dbReference>
<organism evidence="3">
    <name type="scientific">Darwinula stevensoni</name>
    <dbReference type="NCBI Taxonomy" id="69355"/>
    <lineage>
        <taxon>Eukaryota</taxon>
        <taxon>Metazoa</taxon>
        <taxon>Ecdysozoa</taxon>
        <taxon>Arthropoda</taxon>
        <taxon>Crustacea</taxon>
        <taxon>Oligostraca</taxon>
        <taxon>Ostracoda</taxon>
        <taxon>Podocopa</taxon>
        <taxon>Podocopida</taxon>
        <taxon>Darwinulocopina</taxon>
        <taxon>Darwinuloidea</taxon>
        <taxon>Darwinulidae</taxon>
        <taxon>Darwinula</taxon>
    </lineage>
</organism>
<feature type="binding site" evidence="1">
    <location>
        <position position="182"/>
    </location>
    <ligand>
        <name>Zn(2+)</name>
        <dbReference type="ChEBI" id="CHEBI:29105"/>
    </ligand>
</feature>
<keyword evidence="1" id="KW-0862">Zinc</keyword>
<dbReference type="InterPro" id="IPR005301">
    <property type="entry name" value="MOB_kinase_act_fam"/>
</dbReference>
<dbReference type="Gene3D" id="1.20.140.30">
    <property type="entry name" value="MOB kinase activator"/>
    <property type="match status" value="1"/>
</dbReference>
<evidence type="ECO:0000313" key="4">
    <source>
        <dbReference type="Proteomes" id="UP000677054"/>
    </source>
</evidence>
<dbReference type="AlphaFoldDB" id="A0A7R8XBY8"/>
<reference evidence="3" key="1">
    <citation type="submission" date="2020-11" db="EMBL/GenBank/DDBJ databases">
        <authorList>
            <person name="Tran Van P."/>
        </authorList>
    </citation>
    <scope>NUCLEOTIDE SEQUENCE</scope>
</reference>
<dbReference type="InterPro" id="IPR036703">
    <property type="entry name" value="MOB_kinase_act_sf"/>
</dbReference>
<evidence type="ECO:0000256" key="1">
    <source>
        <dbReference type="PIRSR" id="PIRSR605301-1"/>
    </source>
</evidence>
<dbReference type="PANTHER" id="PTHR22599">
    <property type="entry name" value="MPS ONE BINDER KINASE ACTIVATOR-LIKE MOB"/>
    <property type="match status" value="1"/>
</dbReference>
<protein>
    <recommendedName>
        <fullName evidence="5">MOB kinase activator-like 2</fullName>
    </recommendedName>
</protein>
<evidence type="ECO:0000256" key="2">
    <source>
        <dbReference type="SAM" id="MobiDB-lite"/>
    </source>
</evidence>
<evidence type="ECO:0008006" key="5">
    <source>
        <dbReference type="Google" id="ProtNLM"/>
    </source>
</evidence>
<sequence>MGVKPVDWLGHALRQIEEDEQLRRSRRTRDRDGSGNCSPGPVSEERKLYLEDAVLERKLTNTELRSLVILPPLIGMNEWLATHTIAFFSHINLIYGTISESCVISGCPEMIGPYQRQYLWQDEKGKKVKLPAPQYIDYVTTFIQRTLNDDSVFPTKYGQEFPSSFESMVRKILRLLYHVIAHLYHSHFKELVLLHVHSHLNTVFVHLTVFNDTFHLIDEKETDVLEDLVVALKLRQVIGDEMKAEAKEKHMSTGDSGGEVSDHVEVENPLLDPPPSLVLQSGSGERKTRGIPSSLTLVTGGAEV</sequence>
<dbReference type="OrthoDB" id="8170117at2759"/>
<feature type="region of interest" description="Disordered" evidence="2">
    <location>
        <begin position="245"/>
        <end position="304"/>
    </location>
</feature>
<dbReference type="Pfam" id="PF03637">
    <property type="entry name" value="Mob1_phocein"/>
    <property type="match status" value="1"/>
</dbReference>
<feature type="binding site" evidence="1">
    <location>
        <position position="102"/>
    </location>
    <ligand>
        <name>Zn(2+)</name>
        <dbReference type="ChEBI" id="CHEBI:29105"/>
    </ligand>
</feature>
<keyword evidence="4" id="KW-1185">Reference proteome</keyword>
<gene>
    <name evidence="3" type="ORF">DSTB1V02_LOCUS7330</name>
</gene>